<gene>
    <name evidence="10" type="ORF">ACFQ16_22450</name>
</gene>
<dbReference type="PANTHER" id="PTHR43297:SF2">
    <property type="entry name" value="DIPEPTIDE TRANSPORT ATP-BINDING PROTEIN DPPD"/>
    <property type="match status" value="1"/>
</dbReference>
<evidence type="ECO:0000259" key="9">
    <source>
        <dbReference type="PROSITE" id="PS50893"/>
    </source>
</evidence>
<dbReference type="EMBL" id="JBHTIW010000021">
    <property type="protein sequence ID" value="MFD0922515.1"/>
    <property type="molecule type" value="Genomic_DNA"/>
</dbReference>
<comment type="subcellular location">
    <subcellularLocation>
        <location evidence="1">Cell membrane</location>
        <topology evidence="1">Peripheral membrane protein</topology>
    </subcellularLocation>
</comment>
<evidence type="ECO:0000256" key="4">
    <source>
        <dbReference type="ARBA" id="ARBA00022475"/>
    </source>
</evidence>
<keyword evidence="7" id="KW-0472">Membrane</keyword>
<evidence type="ECO:0000256" key="7">
    <source>
        <dbReference type="ARBA" id="ARBA00023136"/>
    </source>
</evidence>
<dbReference type="Proteomes" id="UP001597018">
    <property type="component" value="Unassembled WGS sequence"/>
</dbReference>
<dbReference type="NCBIfam" id="NF008453">
    <property type="entry name" value="PRK11308.1"/>
    <property type="match status" value="2"/>
</dbReference>
<dbReference type="InterPro" id="IPR013563">
    <property type="entry name" value="Oligopep_ABC_C"/>
</dbReference>
<evidence type="ECO:0000256" key="8">
    <source>
        <dbReference type="SAM" id="MobiDB-lite"/>
    </source>
</evidence>
<feature type="domain" description="ABC transporter" evidence="9">
    <location>
        <begin position="5"/>
        <end position="254"/>
    </location>
</feature>
<keyword evidence="11" id="KW-1185">Reference proteome</keyword>
<dbReference type="RefSeq" id="WP_345600744.1">
    <property type="nucleotide sequence ID" value="NZ_BAABLT010000016.1"/>
</dbReference>
<dbReference type="PROSITE" id="PS00211">
    <property type="entry name" value="ABC_TRANSPORTER_1"/>
    <property type="match status" value="2"/>
</dbReference>
<evidence type="ECO:0000256" key="5">
    <source>
        <dbReference type="ARBA" id="ARBA00022741"/>
    </source>
</evidence>
<dbReference type="SMART" id="SM00382">
    <property type="entry name" value="AAA"/>
    <property type="match status" value="2"/>
</dbReference>
<feature type="domain" description="ABC transporter" evidence="9">
    <location>
        <begin position="275"/>
        <end position="514"/>
    </location>
</feature>
<dbReference type="NCBIfam" id="NF007739">
    <property type="entry name" value="PRK10419.1"/>
    <property type="match status" value="2"/>
</dbReference>
<keyword evidence="6 10" id="KW-0067">ATP-binding</keyword>
<accession>A0ABW3FZ06</accession>
<proteinExistence type="inferred from homology"/>
<comment type="caution">
    <text evidence="10">The sequence shown here is derived from an EMBL/GenBank/DDBJ whole genome shotgun (WGS) entry which is preliminary data.</text>
</comment>
<feature type="compositionally biased region" description="Basic and acidic residues" evidence="8">
    <location>
        <begin position="523"/>
        <end position="536"/>
    </location>
</feature>
<protein>
    <submittedName>
        <fullName evidence="10">ABC transporter ATP-binding protein</fullName>
    </submittedName>
</protein>
<dbReference type="PROSITE" id="PS50893">
    <property type="entry name" value="ABC_TRANSPORTER_2"/>
    <property type="match status" value="2"/>
</dbReference>
<reference evidence="11" key="1">
    <citation type="journal article" date="2019" name="Int. J. Syst. Evol. Microbiol.">
        <title>The Global Catalogue of Microorganisms (GCM) 10K type strain sequencing project: providing services to taxonomists for standard genome sequencing and annotation.</title>
        <authorList>
            <consortium name="The Broad Institute Genomics Platform"/>
            <consortium name="The Broad Institute Genome Sequencing Center for Infectious Disease"/>
            <person name="Wu L."/>
            <person name="Ma J."/>
        </authorList>
    </citation>
    <scope>NUCLEOTIDE SEQUENCE [LARGE SCALE GENOMIC DNA]</scope>
    <source>
        <strain evidence="11">CCUG 56401</strain>
    </source>
</reference>
<evidence type="ECO:0000256" key="3">
    <source>
        <dbReference type="ARBA" id="ARBA00022448"/>
    </source>
</evidence>
<dbReference type="GO" id="GO:0005524">
    <property type="term" value="F:ATP binding"/>
    <property type="evidence" value="ECO:0007669"/>
    <property type="project" value="UniProtKB-KW"/>
</dbReference>
<keyword evidence="4" id="KW-1003">Cell membrane</keyword>
<sequence>MTELLSFTDLRVRFHTEQGTTDAVRGATFGVAPGEILAVVGESGSGKSVTAMSALGLLPPTAEVTGDVALRGTSLLEMSARELRRVRGRKIAMIFQEPMTSLNPVFTIGWQLVEAIRLHTDTTAAAARERAVELLDLVGVPEPRRRVRQYPHQLSGGQRQRVMIAMALACEPEVLIADEPTTALDVTVQAEILALLRDLRERLGMAILLITHDMGVVADIADRVVVLYRGEVVEQAEVDRLFRAPAHDYTERLLAAVPRLRVRQAEPESTAEPVLHVEDLVMSYGGHRAVDGVSLHVGRGEVLALVGESGSGKSTVGRCVARLVEPTAGRIVLDGRDVTHLSARRLRPLRRGIGIVFQDPGSSLNPRLTIGDSIAEPLRLHRVARGRELAARVDALLDAVELGSATRRRFPHELSGGQRQRVSIARALALEPQLLIADEPTSALDVSVQDAVLRLFQDLQRRLNFSCLFISHDLAVVDLLARRVAVLHRGRIVEQGERADVLGDPQHPYTRRLLAAAPVPDPVRQRERREAAASGS</sequence>
<organism evidence="10 11">
    <name type="scientific">Saccharopolyspora rosea</name>
    <dbReference type="NCBI Taxonomy" id="524884"/>
    <lineage>
        <taxon>Bacteria</taxon>
        <taxon>Bacillati</taxon>
        <taxon>Actinomycetota</taxon>
        <taxon>Actinomycetes</taxon>
        <taxon>Pseudonocardiales</taxon>
        <taxon>Pseudonocardiaceae</taxon>
        <taxon>Saccharopolyspora</taxon>
    </lineage>
</organism>
<dbReference type="Gene3D" id="3.40.50.300">
    <property type="entry name" value="P-loop containing nucleotide triphosphate hydrolases"/>
    <property type="match status" value="2"/>
</dbReference>
<keyword evidence="5" id="KW-0547">Nucleotide-binding</keyword>
<evidence type="ECO:0000256" key="2">
    <source>
        <dbReference type="ARBA" id="ARBA00005417"/>
    </source>
</evidence>
<keyword evidence="3" id="KW-0813">Transport</keyword>
<feature type="region of interest" description="Disordered" evidence="8">
    <location>
        <begin position="514"/>
        <end position="536"/>
    </location>
</feature>
<dbReference type="CDD" id="cd03257">
    <property type="entry name" value="ABC_NikE_OppD_transporters"/>
    <property type="match status" value="2"/>
</dbReference>
<dbReference type="InterPro" id="IPR003593">
    <property type="entry name" value="AAA+_ATPase"/>
</dbReference>
<dbReference type="PANTHER" id="PTHR43297">
    <property type="entry name" value="OLIGOPEPTIDE TRANSPORT ATP-BINDING PROTEIN APPD"/>
    <property type="match status" value="1"/>
</dbReference>
<name>A0ABW3FZ06_9PSEU</name>
<dbReference type="InterPro" id="IPR017871">
    <property type="entry name" value="ABC_transporter-like_CS"/>
</dbReference>
<dbReference type="InterPro" id="IPR003439">
    <property type="entry name" value="ABC_transporter-like_ATP-bd"/>
</dbReference>
<evidence type="ECO:0000256" key="1">
    <source>
        <dbReference type="ARBA" id="ARBA00004202"/>
    </source>
</evidence>
<dbReference type="InterPro" id="IPR050388">
    <property type="entry name" value="ABC_Ni/Peptide_Import"/>
</dbReference>
<dbReference type="SUPFAM" id="SSF52540">
    <property type="entry name" value="P-loop containing nucleoside triphosphate hydrolases"/>
    <property type="match status" value="2"/>
</dbReference>
<comment type="similarity">
    <text evidence="2">Belongs to the ABC transporter superfamily.</text>
</comment>
<evidence type="ECO:0000313" key="10">
    <source>
        <dbReference type="EMBL" id="MFD0922515.1"/>
    </source>
</evidence>
<evidence type="ECO:0000256" key="6">
    <source>
        <dbReference type="ARBA" id="ARBA00022840"/>
    </source>
</evidence>
<dbReference type="Pfam" id="PF08352">
    <property type="entry name" value="oligo_HPY"/>
    <property type="match status" value="2"/>
</dbReference>
<dbReference type="Pfam" id="PF00005">
    <property type="entry name" value="ABC_tran"/>
    <property type="match status" value="2"/>
</dbReference>
<evidence type="ECO:0000313" key="11">
    <source>
        <dbReference type="Proteomes" id="UP001597018"/>
    </source>
</evidence>
<dbReference type="InterPro" id="IPR027417">
    <property type="entry name" value="P-loop_NTPase"/>
</dbReference>